<name>A0A319DG79_9EURO</name>
<dbReference type="Proteomes" id="UP000247810">
    <property type="component" value="Unassembled WGS sequence"/>
</dbReference>
<feature type="signal peptide" evidence="2">
    <location>
        <begin position="1"/>
        <end position="24"/>
    </location>
</feature>
<accession>A0A319DG79</accession>
<dbReference type="EMBL" id="KZ825839">
    <property type="protein sequence ID" value="PYH96331.1"/>
    <property type="molecule type" value="Genomic_DNA"/>
</dbReference>
<protein>
    <recommendedName>
        <fullName evidence="5">Secreted protein</fullName>
    </recommendedName>
</protein>
<gene>
    <name evidence="3" type="ORF">BO71DRAFT_181513</name>
</gene>
<evidence type="ECO:0000313" key="4">
    <source>
        <dbReference type="Proteomes" id="UP000247810"/>
    </source>
</evidence>
<proteinExistence type="predicted"/>
<evidence type="ECO:0000256" key="1">
    <source>
        <dbReference type="SAM" id="MobiDB-lite"/>
    </source>
</evidence>
<evidence type="ECO:0008006" key="5">
    <source>
        <dbReference type="Google" id="ProtNLM"/>
    </source>
</evidence>
<organism evidence="3 4">
    <name type="scientific">Aspergillus ellipticus CBS 707.79</name>
    <dbReference type="NCBI Taxonomy" id="1448320"/>
    <lineage>
        <taxon>Eukaryota</taxon>
        <taxon>Fungi</taxon>
        <taxon>Dikarya</taxon>
        <taxon>Ascomycota</taxon>
        <taxon>Pezizomycotina</taxon>
        <taxon>Eurotiomycetes</taxon>
        <taxon>Eurotiomycetidae</taxon>
        <taxon>Eurotiales</taxon>
        <taxon>Aspergillaceae</taxon>
        <taxon>Aspergillus</taxon>
        <taxon>Aspergillus subgen. Circumdati</taxon>
    </lineage>
</organism>
<sequence length="83" mass="9405">MPHLARRLFDACFLVPLLTRSCLSANIAACFYDYSHPSQYNHPLRRATHPMRSSSPARGSPPNPASDNLSPSLHHHHHHHHAR</sequence>
<feature type="region of interest" description="Disordered" evidence="1">
    <location>
        <begin position="36"/>
        <end position="83"/>
    </location>
</feature>
<dbReference type="VEuPathDB" id="FungiDB:BO71DRAFT_181513"/>
<evidence type="ECO:0000313" key="3">
    <source>
        <dbReference type="EMBL" id="PYH96331.1"/>
    </source>
</evidence>
<feature type="compositionally biased region" description="Basic residues" evidence="1">
    <location>
        <begin position="73"/>
        <end position="83"/>
    </location>
</feature>
<evidence type="ECO:0000256" key="2">
    <source>
        <dbReference type="SAM" id="SignalP"/>
    </source>
</evidence>
<feature type="chain" id="PRO_5016408511" description="Secreted protein" evidence="2">
    <location>
        <begin position="25"/>
        <end position="83"/>
    </location>
</feature>
<keyword evidence="2" id="KW-0732">Signal</keyword>
<reference evidence="3 4" key="1">
    <citation type="submission" date="2018-02" db="EMBL/GenBank/DDBJ databases">
        <title>The genomes of Aspergillus section Nigri reveals drivers in fungal speciation.</title>
        <authorList>
            <consortium name="DOE Joint Genome Institute"/>
            <person name="Vesth T.C."/>
            <person name="Nybo J."/>
            <person name="Theobald S."/>
            <person name="Brandl J."/>
            <person name="Frisvad J.C."/>
            <person name="Nielsen K.F."/>
            <person name="Lyhne E.K."/>
            <person name="Kogle M.E."/>
            <person name="Kuo A."/>
            <person name="Riley R."/>
            <person name="Clum A."/>
            <person name="Nolan M."/>
            <person name="Lipzen A."/>
            <person name="Salamov A."/>
            <person name="Henrissat B."/>
            <person name="Wiebenga A."/>
            <person name="De vries R.P."/>
            <person name="Grigoriev I.V."/>
            <person name="Mortensen U.H."/>
            <person name="Andersen M.R."/>
            <person name="Baker S.E."/>
        </authorList>
    </citation>
    <scope>NUCLEOTIDE SEQUENCE [LARGE SCALE GENOMIC DNA]</scope>
    <source>
        <strain evidence="3 4">CBS 707.79</strain>
    </source>
</reference>
<keyword evidence="4" id="KW-1185">Reference proteome</keyword>
<dbReference type="AlphaFoldDB" id="A0A319DG79"/>